<name>A0ABU6L6T1_9GAMM</name>
<protein>
    <submittedName>
        <fullName evidence="2">Flp pilus assembly protein CpaB</fullName>
    </submittedName>
</protein>
<dbReference type="Proteomes" id="UP001306119">
    <property type="component" value="Unassembled WGS sequence"/>
</dbReference>
<dbReference type="NCBIfam" id="TIGR03177">
    <property type="entry name" value="pilus_cpaB"/>
    <property type="match status" value="1"/>
</dbReference>
<comment type="caution">
    <text evidence="2">The sequence shown here is derived from an EMBL/GenBank/DDBJ whole genome shotgun (WGS) entry which is preliminary data.</text>
</comment>
<proteinExistence type="predicted"/>
<evidence type="ECO:0000313" key="2">
    <source>
        <dbReference type="EMBL" id="MEC6831722.1"/>
    </source>
</evidence>
<sequence>MNSKILFFVAFIAVFAGLFGIANNYLTTPPPAPTTTKQTEPEKPTVTYTVWRAKHALDKGQAISPNDVYRELINEKQAHTFGVNKDITLDFAATTLLNTTIQSGELVMPENQSTPNQAGYLTLITHDGMTLYPLTVNSNNLINHYIQPGDFIDIMAISSPKTNLSNATTQISDFNKVQANLFMKHVRVLSIGNGSDDQVNPEVNNTQGMQTTVVIEVTPDDLAKLSLAQRTMYLEIYRSQHYRKNPDIQINDVIRGYNGVTELRGSGSNSMSAGMM</sequence>
<evidence type="ECO:0000313" key="3">
    <source>
        <dbReference type="Proteomes" id="UP001306119"/>
    </source>
</evidence>
<dbReference type="InterPro" id="IPR031571">
    <property type="entry name" value="RcpC_dom"/>
</dbReference>
<keyword evidence="3" id="KW-1185">Reference proteome</keyword>
<gene>
    <name evidence="2" type="primary">cpaB</name>
    <name evidence="2" type="ORF">VXS06_08050</name>
</gene>
<reference evidence="2 3" key="1">
    <citation type="submission" date="2024-01" db="EMBL/GenBank/DDBJ databases">
        <title>Active colonisers of the gastrointestinal tract of Atlantic salmon farmed in a warm water region.</title>
        <authorList>
            <person name="Bowman J.P."/>
        </authorList>
    </citation>
    <scope>NUCLEOTIDE SEQUENCE [LARGE SCALE GENOMIC DNA]</scope>
    <source>
        <strain evidence="2 3">S3MW1</strain>
    </source>
</reference>
<feature type="domain" description="Flp pilus assembly protein RcpC/CpaB" evidence="1">
    <location>
        <begin position="122"/>
        <end position="231"/>
    </location>
</feature>
<evidence type="ECO:0000259" key="1">
    <source>
        <dbReference type="Pfam" id="PF16976"/>
    </source>
</evidence>
<dbReference type="EMBL" id="JAYXUG010000004">
    <property type="protein sequence ID" value="MEC6831722.1"/>
    <property type="molecule type" value="Genomic_DNA"/>
</dbReference>
<dbReference type="RefSeq" id="WP_327774628.1">
    <property type="nucleotide sequence ID" value="NZ_JAYXUG010000004.1"/>
</dbReference>
<accession>A0ABU6L6T1</accession>
<organism evidence="2 3">
    <name type="scientific">Photobacterium toruni</name>
    <dbReference type="NCBI Taxonomy" id="1935446"/>
    <lineage>
        <taxon>Bacteria</taxon>
        <taxon>Pseudomonadati</taxon>
        <taxon>Pseudomonadota</taxon>
        <taxon>Gammaproteobacteria</taxon>
        <taxon>Vibrionales</taxon>
        <taxon>Vibrionaceae</taxon>
        <taxon>Photobacterium</taxon>
    </lineage>
</organism>
<dbReference type="InterPro" id="IPR017592">
    <property type="entry name" value="Pilus_assmbl_Flp-typ_CpaB"/>
</dbReference>
<dbReference type="Pfam" id="PF16976">
    <property type="entry name" value="RcpC"/>
    <property type="match status" value="1"/>
</dbReference>